<reference evidence="1" key="1">
    <citation type="journal article" date="2015" name="Nature">
        <title>Complex archaea that bridge the gap between prokaryotes and eukaryotes.</title>
        <authorList>
            <person name="Spang A."/>
            <person name="Saw J.H."/>
            <person name="Jorgensen S.L."/>
            <person name="Zaremba-Niedzwiedzka K."/>
            <person name="Martijn J."/>
            <person name="Lind A.E."/>
            <person name="van Eijk R."/>
            <person name="Schleper C."/>
            <person name="Guy L."/>
            <person name="Ettema T.J."/>
        </authorList>
    </citation>
    <scope>NUCLEOTIDE SEQUENCE</scope>
</reference>
<dbReference type="EMBL" id="LAZR01007185">
    <property type="protein sequence ID" value="KKM86891.1"/>
    <property type="molecule type" value="Genomic_DNA"/>
</dbReference>
<organism evidence="1">
    <name type="scientific">marine sediment metagenome</name>
    <dbReference type="NCBI Taxonomy" id="412755"/>
    <lineage>
        <taxon>unclassified sequences</taxon>
        <taxon>metagenomes</taxon>
        <taxon>ecological metagenomes</taxon>
    </lineage>
</organism>
<evidence type="ECO:0008006" key="2">
    <source>
        <dbReference type="Google" id="ProtNLM"/>
    </source>
</evidence>
<name>A0A0F9LIC0_9ZZZZ</name>
<gene>
    <name evidence="1" type="ORF">LCGC14_1274490</name>
</gene>
<protein>
    <recommendedName>
        <fullName evidence="2">Glycosyltransferase 2-like domain-containing protein</fullName>
    </recommendedName>
</protein>
<dbReference type="AlphaFoldDB" id="A0A0F9LIC0"/>
<sequence length="232" mass="27057">MGKEIVPTKTVIANPYQGVDISLIIPSKEYGLFETIFSSLTDTCSCPDKVEVLLKIDDFANSRYHKLLFEGPFRFKILVYPKYYSRLSIHWFFNNLCAISSGTFMWLLNDDAELVNSPDWYKIIMNTRNSYKDNIYYIGVPMDNGKGAKQIVSTPVITREWYNVLGMVAPTSNADRWLYELSKAIKRQVLLKENDILMHLPQGRRALSKSDRKKFFYPLLEKKIRKFKKIIK</sequence>
<comment type="caution">
    <text evidence="1">The sequence shown here is derived from an EMBL/GenBank/DDBJ whole genome shotgun (WGS) entry which is preliminary data.</text>
</comment>
<proteinExistence type="predicted"/>
<evidence type="ECO:0000313" key="1">
    <source>
        <dbReference type="EMBL" id="KKM86891.1"/>
    </source>
</evidence>
<accession>A0A0F9LIC0</accession>